<feature type="zinc finger region" description="C3H1-type" evidence="6">
    <location>
        <begin position="54"/>
        <end position="80"/>
    </location>
</feature>
<dbReference type="GO" id="GO:0003723">
    <property type="term" value="F:RNA binding"/>
    <property type="evidence" value="ECO:0007669"/>
    <property type="project" value="TreeGrafter"/>
</dbReference>
<dbReference type="GO" id="GO:0005654">
    <property type="term" value="C:nucleoplasm"/>
    <property type="evidence" value="ECO:0007669"/>
    <property type="project" value="TreeGrafter"/>
</dbReference>
<evidence type="ECO:0000313" key="12">
    <source>
        <dbReference type="RefSeq" id="XP_032834903.1"/>
    </source>
</evidence>
<dbReference type="PANTHER" id="PTHR12675">
    <property type="entry name" value="MUSCLEBLIND-LIKE PROTEIN"/>
    <property type="match status" value="1"/>
</dbReference>
<dbReference type="FunFam" id="3.30.1370.210:FF:000004">
    <property type="entry name" value="Muscleblind like splicing regulator 1"/>
    <property type="match status" value="1"/>
</dbReference>
<dbReference type="InterPro" id="IPR000571">
    <property type="entry name" value="Znf_CCCH"/>
</dbReference>
<evidence type="ECO:0000313" key="11">
    <source>
        <dbReference type="RefSeq" id="XP_032834894.1"/>
    </source>
</evidence>
<feature type="zinc finger region" description="C3H1-type" evidence="6">
    <location>
        <begin position="345"/>
        <end position="371"/>
    </location>
</feature>
<feature type="compositionally biased region" description="Acidic residues" evidence="7">
    <location>
        <begin position="413"/>
        <end position="424"/>
    </location>
</feature>
<dbReference type="RefSeq" id="XP_032834884.1">
    <property type="nucleotide sequence ID" value="XM_032978993.1"/>
</dbReference>
<evidence type="ECO:0000313" key="9">
    <source>
        <dbReference type="Proteomes" id="UP001318040"/>
    </source>
</evidence>
<dbReference type="RefSeq" id="XP_032834894.1">
    <property type="nucleotide sequence ID" value="XM_032979003.1"/>
</dbReference>
<dbReference type="KEGG" id="pmrn:116957068"/>
<feature type="domain" description="C3H1-type" evidence="8">
    <location>
        <begin position="175"/>
        <end position="200"/>
    </location>
</feature>
<keyword evidence="9" id="KW-1185">Reference proteome</keyword>
<organism evidence="9 10">
    <name type="scientific">Petromyzon marinus</name>
    <name type="common">Sea lamprey</name>
    <dbReference type="NCBI Taxonomy" id="7757"/>
    <lineage>
        <taxon>Eukaryota</taxon>
        <taxon>Metazoa</taxon>
        <taxon>Chordata</taxon>
        <taxon>Craniata</taxon>
        <taxon>Vertebrata</taxon>
        <taxon>Cyclostomata</taxon>
        <taxon>Hyperoartia</taxon>
        <taxon>Petromyzontiformes</taxon>
        <taxon>Petromyzontidae</taxon>
        <taxon>Petromyzon</taxon>
    </lineage>
</organism>
<evidence type="ECO:0000313" key="13">
    <source>
        <dbReference type="RefSeq" id="XP_032834913.1"/>
    </source>
</evidence>
<dbReference type="FunFam" id="3.30.1370.210:FF:000001">
    <property type="entry name" value="Muscleblind-like 2 isoform 1"/>
    <property type="match status" value="1"/>
</dbReference>
<feature type="zinc finger region" description="C3H1-type" evidence="6">
    <location>
        <begin position="309"/>
        <end position="337"/>
    </location>
</feature>
<dbReference type="InterPro" id="IPR054429">
    <property type="entry name" value="Znf-CCCH_Muscleblind-like"/>
</dbReference>
<evidence type="ECO:0000256" key="1">
    <source>
        <dbReference type="ARBA" id="ARBA00022723"/>
    </source>
</evidence>
<keyword evidence="3 6" id="KW-0863">Zinc-finger</keyword>
<evidence type="ECO:0000259" key="8">
    <source>
        <dbReference type="PROSITE" id="PS50103"/>
    </source>
</evidence>
<reference evidence="10 11" key="1">
    <citation type="submission" date="2025-04" db="UniProtKB">
        <authorList>
            <consortium name="RefSeq"/>
        </authorList>
    </citation>
    <scope>IDENTIFICATION</scope>
    <source>
        <tissue evidence="10 11">Sperm</tissue>
    </source>
</reference>
<dbReference type="Gene3D" id="3.30.1370.210">
    <property type="match status" value="3"/>
</dbReference>
<gene>
    <name evidence="10 11 12 13" type="primary">LOC116957068</name>
</gene>
<name>A0AAJ7UFM4_PETMA</name>
<dbReference type="Pfam" id="PF22628">
    <property type="entry name" value="zf-CCCH_10"/>
    <property type="match status" value="4"/>
</dbReference>
<evidence type="ECO:0000256" key="4">
    <source>
        <dbReference type="ARBA" id="ARBA00022833"/>
    </source>
</evidence>
<feature type="domain" description="C3H1-type" evidence="8">
    <location>
        <begin position="25"/>
        <end position="48"/>
    </location>
</feature>
<feature type="region of interest" description="Disordered" evidence="7">
    <location>
        <begin position="398"/>
        <end position="447"/>
    </location>
</feature>
<dbReference type="GO" id="GO:0005737">
    <property type="term" value="C:cytoplasm"/>
    <property type="evidence" value="ECO:0007669"/>
    <property type="project" value="TreeGrafter"/>
</dbReference>
<accession>A0AAJ7UFM4</accession>
<dbReference type="RefSeq" id="XP_032834913.1">
    <property type="nucleotide sequence ID" value="XM_032979022.1"/>
</dbReference>
<feature type="zinc finger region" description="C3H1-type" evidence="6">
    <location>
        <begin position="25"/>
        <end position="48"/>
    </location>
</feature>
<feature type="zinc finger region" description="C3H1-type" evidence="6">
    <location>
        <begin position="175"/>
        <end position="200"/>
    </location>
</feature>
<dbReference type="GO" id="GO:0008270">
    <property type="term" value="F:zinc ion binding"/>
    <property type="evidence" value="ECO:0007669"/>
    <property type="project" value="UniProtKB-KW"/>
</dbReference>
<feature type="domain" description="C3H1-type" evidence="8">
    <location>
        <begin position="309"/>
        <end position="337"/>
    </location>
</feature>
<dbReference type="AlphaFoldDB" id="A0AAJ7UFM4"/>
<dbReference type="GeneID" id="116957068"/>
<feature type="domain" description="C3H1-type" evidence="8">
    <location>
        <begin position="145"/>
        <end position="168"/>
    </location>
</feature>
<dbReference type="GO" id="GO:0043484">
    <property type="term" value="P:regulation of RNA splicing"/>
    <property type="evidence" value="ECO:0007669"/>
    <property type="project" value="TreeGrafter"/>
</dbReference>
<evidence type="ECO:0000256" key="7">
    <source>
        <dbReference type="SAM" id="MobiDB-lite"/>
    </source>
</evidence>
<dbReference type="SMART" id="SM00356">
    <property type="entry name" value="ZnF_C3H1"/>
    <property type="match status" value="6"/>
</dbReference>
<evidence type="ECO:0000256" key="2">
    <source>
        <dbReference type="ARBA" id="ARBA00022737"/>
    </source>
</evidence>
<keyword evidence="1 6" id="KW-0479">Metal-binding</keyword>
<dbReference type="RefSeq" id="XP_032834903.1">
    <property type="nucleotide sequence ID" value="XM_032979012.1"/>
</dbReference>
<feature type="domain" description="C3H1-type" evidence="8">
    <location>
        <begin position="54"/>
        <end position="80"/>
    </location>
</feature>
<keyword evidence="4 6" id="KW-0862">Zinc</keyword>
<feature type="zinc finger region" description="C3H1-type" evidence="6">
    <location>
        <begin position="145"/>
        <end position="168"/>
    </location>
</feature>
<dbReference type="PROSITE" id="PS50103">
    <property type="entry name" value="ZF_C3H1"/>
    <property type="match status" value="6"/>
</dbReference>
<dbReference type="Proteomes" id="UP001318040">
    <property type="component" value="Chromosome 3"/>
</dbReference>
<sequence>MYSDENNMDSVSLASRDTNWLLLEVCREFQRSSCSRTAEECRYAHPPQHVNISNGRVIACFDFLKGRCSRENCKYLHAPPHLATPAGAGGPHHSAVGGTKRAQLPIGGSGAGLFEEGSMNSDVALAVTVSNQAGSRDNNWLMLEVCRDFQRGTCSRTEDECRYAHPPKHVTAPHGRVIACFDFVKGRCTRENCKYFHPPKHFKMQLEISGKNHGIQQKNVTAISQMQMTAPSMLAPVHPYPQLSAQPQAASSLSYGNYLASSLTPAVTYPSPEILAKAAGVPTAYATLVMNAMQAAASLQLGTQTPLRPDKLEVCTEFLRGSCPLLNTSCRLAHPPELKLMDPVDGRVTVCMDFVMARCMRPKCRYFHPPLHLQAMVKALHHQANQAAAAAANAATPTAAKSLKRPHDAAQNAEEEEVVEEEQLEERKKRFGVVNESSAVAADDTET</sequence>
<evidence type="ECO:0000256" key="3">
    <source>
        <dbReference type="ARBA" id="ARBA00022771"/>
    </source>
</evidence>
<evidence type="ECO:0000313" key="10">
    <source>
        <dbReference type="RefSeq" id="XP_032834884.1"/>
    </source>
</evidence>
<protein>
    <submittedName>
        <fullName evidence="10 11">Muscleblind-like protein 2a isoform X1</fullName>
    </submittedName>
</protein>
<keyword evidence="2" id="KW-0677">Repeat</keyword>
<comment type="similarity">
    <text evidence="5">Belongs to the muscleblind family.</text>
</comment>
<evidence type="ECO:0000256" key="6">
    <source>
        <dbReference type="PROSITE-ProRule" id="PRU00723"/>
    </source>
</evidence>
<evidence type="ECO:0000256" key="5">
    <source>
        <dbReference type="ARBA" id="ARBA00038226"/>
    </source>
</evidence>
<feature type="domain" description="C3H1-type" evidence="8">
    <location>
        <begin position="345"/>
        <end position="371"/>
    </location>
</feature>
<dbReference type="PANTHER" id="PTHR12675:SF12">
    <property type="entry name" value="PROTEIN MUSCLEBLIND"/>
    <property type="match status" value="1"/>
</dbReference>
<proteinExistence type="inferred from homology"/>